<name>A0ABS7KAP8_9BACI</name>
<evidence type="ECO:0000313" key="1">
    <source>
        <dbReference type="EMBL" id="MBY0099308.1"/>
    </source>
</evidence>
<dbReference type="RefSeq" id="WP_221875523.1">
    <property type="nucleotide sequence ID" value="NZ_JACWFH010000035.1"/>
</dbReference>
<dbReference type="Pfam" id="PF10747">
    <property type="entry name" value="SirA"/>
    <property type="match status" value="1"/>
</dbReference>
<reference evidence="1 2" key="1">
    <citation type="submission" date="2020-07" db="EMBL/GenBank/DDBJ databases">
        <title>Fungal Genomes of the International Space Station.</title>
        <authorList>
            <person name="Seuylemezian A."/>
            <person name="Singh N.K."/>
            <person name="Wood J."/>
            <person name="Venkateswaran K."/>
        </authorList>
    </citation>
    <scope>NUCLEOTIDE SEQUENCE [LARGE SCALE GENOMIC DNA]</scope>
    <source>
        <strain evidence="1 2">PL-B2</strain>
    </source>
</reference>
<dbReference type="Proteomes" id="UP000769780">
    <property type="component" value="Unassembled WGS sequence"/>
</dbReference>
<keyword evidence="2" id="KW-1185">Reference proteome</keyword>
<dbReference type="InterPro" id="IPR019683">
    <property type="entry name" value="SirA"/>
</dbReference>
<evidence type="ECO:0000313" key="2">
    <source>
        <dbReference type="Proteomes" id="UP000769780"/>
    </source>
</evidence>
<proteinExistence type="predicted"/>
<comment type="caution">
    <text evidence="1">The sequence shown here is derived from an EMBL/GenBank/DDBJ whole genome shotgun (WGS) entry which is preliminary data.</text>
</comment>
<protein>
    <submittedName>
        <fullName evidence="1">Sporulation inhibitor of replication protein SirA</fullName>
    </submittedName>
</protein>
<dbReference type="EMBL" id="JACWFH010000035">
    <property type="protein sequence ID" value="MBY0099308.1"/>
    <property type="molecule type" value="Genomic_DNA"/>
</dbReference>
<sequence length="147" mass="17323">MRSYQLYLIKDEIASHYVGRERMFYQLFKEHSSANSELHSIISRQIEYLTKPLPVLRIHQLLYQQLSKHTGFKAEQGMYYLRTNKIQSSAALKVLNDRTLLVESEGSLEAETIFFEVLRKIETSFMAVDIGSNRYGWLKPIKERKFV</sequence>
<organism evidence="1 2">
    <name type="scientific">Mesobacillus maritimus</name>
    <dbReference type="NCBI Taxonomy" id="1643336"/>
    <lineage>
        <taxon>Bacteria</taxon>
        <taxon>Bacillati</taxon>
        <taxon>Bacillota</taxon>
        <taxon>Bacilli</taxon>
        <taxon>Bacillales</taxon>
        <taxon>Bacillaceae</taxon>
        <taxon>Mesobacillus</taxon>
    </lineage>
</organism>
<gene>
    <name evidence="1" type="primary">sirA</name>
    <name evidence="1" type="ORF">H0185_21305</name>
</gene>
<dbReference type="InterPro" id="IPR038449">
    <property type="entry name" value="SirA_sf"/>
</dbReference>
<dbReference type="Gene3D" id="3.30.310.250">
    <property type="entry name" value="Sporulation inhibitor of replication protein SirA"/>
    <property type="match status" value="1"/>
</dbReference>
<accession>A0ABS7KAP8</accession>